<proteinExistence type="predicted"/>
<dbReference type="GO" id="GO:0046943">
    <property type="term" value="F:carboxylic acid transmembrane transporter activity"/>
    <property type="evidence" value="ECO:0007669"/>
    <property type="project" value="TreeGrafter"/>
</dbReference>
<protein>
    <submittedName>
        <fullName evidence="7">MFS transporter</fullName>
    </submittedName>
</protein>
<evidence type="ECO:0000313" key="8">
    <source>
        <dbReference type="Proteomes" id="UP000070498"/>
    </source>
</evidence>
<feature type="transmembrane region" description="Helical" evidence="5">
    <location>
        <begin position="368"/>
        <end position="389"/>
    </location>
</feature>
<organism evidence="7 8">
    <name type="scientific">Agrobacterium bohemicum</name>
    <dbReference type="NCBI Taxonomy" id="2052828"/>
    <lineage>
        <taxon>Bacteria</taxon>
        <taxon>Pseudomonadati</taxon>
        <taxon>Pseudomonadota</taxon>
        <taxon>Alphaproteobacteria</taxon>
        <taxon>Hyphomicrobiales</taxon>
        <taxon>Rhizobiaceae</taxon>
        <taxon>Rhizobium/Agrobacterium group</taxon>
        <taxon>Agrobacterium</taxon>
    </lineage>
</organism>
<dbReference type="SUPFAM" id="SSF103473">
    <property type="entry name" value="MFS general substrate transporter"/>
    <property type="match status" value="1"/>
</dbReference>
<feature type="transmembrane region" description="Helical" evidence="5">
    <location>
        <begin position="152"/>
        <end position="173"/>
    </location>
</feature>
<feature type="transmembrane region" description="Helical" evidence="5">
    <location>
        <begin position="93"/>
        <end position="113"/>
    </location>
</feature>
<name>A0A135NY39_9HYPH</name>
<dbReference type="InterPro" id="IPR020846">
    <property type="entry name" value="MFS_dom"/>
</dbReference>
<dbReference type="InterPro" id="IPR005829">
    <property type="entry name" value="Sugar_transporter_CS"/>
</dbReference>
<dbReference type="Gene3D" id="1.20.1250.20">
    <property type="entry name" value="MFS general substrate transporter like domains"/>
    <property type="match status" value="1"/>
</dbReference>
<dbReference type="PANTHER" id="PTHR23508:SF10">
    <property type="entry name" value="CARBOXYLIC ACID TRANSPORTER PROTEIN HOMOLOG"/>
    <property type="match status" value="1"/>
</dbReference>
<comment type="caution">
    <text evidence="7">The sequence shown here is derived from an EMBL/GenBank/DDBJ whole genome shotgun (WGS) entry which is preliminary data.</text>
</comment>
<dbReference type="PROSITE" id="PS50850">
    <property type="entry name" value="MFS"/>
    <property type="match status" value="1"/>
</dbReference>
<dbReference type="Proteomes" id="UP000070498">
    <property type="component" value="Unassembled WGS sequence"/>
</dbReference>
<keyword evidence="8" id="KW-1185">Reference proteome</keyword>
<dbReference type="AlphaFoldDB" id="A0A135NY39"/>
<evidence type="ECO:0000259" key="6">
    <source>
        <dbReference type="PROSITE" id="PS50850"/>
    </source>
</evidence>
<evidence type="ECO:0000313" key="7">
    <source>
        <dbReference type="EMBL" id="KXG84074.1"/>
    </source>
</evidence>
<keyword evidence="2 5" id="KW-0812">Transmembrane</keyword>
<feature type="transmembrane region" description="Helical" evidence="5">
    <location>
        <begin position="276"/>
        <end position="298"/>
    </location>
</feature>
<evidence type="ECO:0000256" key="1">
    <source>
        <dbReference type="ARBA" id="ARBA00004141"/>
    </source>
</evidence>
<dbReference type="GO" id="GO:0005886">
    <property type="term" value="C:plasma membrane"/>
    <property type="evidence" value="ECO:0007669"/>
    <property type="project" value="TreeGrafter"/>
</dbReference>
<feature type="transmembrane region" description="Helical" evidence="5">
    <location>
        <begin position="119"/>
        <end position="140"/>
    </location>
</feature>
<dbReference type="Pfam" id="PF07690">
    <property type="entry name" value="MFS_1"/>
    <property type="match status" value="1"/>
</dbReference>
<feature type="transmembrane region" description="Helical" evidence="5">
    <location>
        <begin position="62"/>
        <end position="86"/>
    </location>
</feature>
<feature type="transmembrane region" description="Helical" evidence="5">
    <location>
        <begin position="310"/>
        <end position="332"/>
    </location>
</feature>
<feature type="domain" description="Major facilitator superfamily (MFS) profile" evidence="6">
    <location>
        <begin position="28"/>
        <end position="456"/>
    </location>
</feature>
<dbReference type="EMBL" id="LNUW01000038">
    <property type="protein sequence ID" value="KXG84074.1"/>
    <property type="molecule type" value="Genomic_DNA"/>
</dbReference>
<feature type="transmembrane region" description="Helical" evidence="5">
    <location>
        <begin position="27"/>
        <end position="50"/>
    </location>
</feature>
<feature type="transmembrane region" description="Helical" evidence="5">
    <location>
        <begin position="339"/>
        <end position="356"/>
    </location>
</feature>
<evidence type="ECO:0000256" key="2">
    <source>
        <dbReference type="ARBA" id="ARBA00022692"/>
    </source>
</evidence>
<sequence>MTITTRKAQPTVAARLERLPLTGYQRFIFLIIATAWLFDSMDLAAMTFMLGSIKSDLGLTTAQAGFVASASFIGMFFGASIAGLAADRFGRKPVFQVSMIVWGLGSLLCGLSSGYNDLFIYRIILGVGMGMELPVALAMVSEFIPSQQRGKYAAILEGFLPVGYVFAGILIYFTLPLVSWRGVFIILAVPAAALLVIRRFVPESPRWLESHGRREDANRVISQIEDQVRKRLQGAELPAVAVDEITADVDLVSGRNLGVLTTLSELVNKTYGKRSFMIWTVWFFTMVGYYGLSSWLGALLQESGYEVSKSIIYTVIMSAAGIPGFIFAAWFLEWAGRKKAAVVMLFGCAASAYVYGQCASLKLPVEQVVLAGAAMQFFFFGMWCIIYAYTPELYPTRTRATGAGVASSVGRLGSIIGPLGIGVLLPVIGQGGIFIGGAICFVVAALTIWIMGIETKGLSLEQISQ</sequence>
<accession>A0A135NY39</accession>
<comment type="subcellular location">
    <subcellularLocation>
        <location evidence="1">Membrane</location>
        <topology evidence="1">Multi-pass membrane protein</topology>
    </subcellularLocation>
</comment>
<reference evidence="7 8" key="1">
    <citation type="submission" date="2015-11" db="EMBL/GenBank/DDBJ databases">
        <title>Draft genome sequence of Agrobacterium sp. R89-1.</title>
        <authorList>
            <person name="Zahradnik J."/>
            <person name="Kyslikova E."/>
            <person name="Palyzova A."/>
            <person name="Kyslik P."/>
        </authorList>
    </citation>
    <scope>NUCLEOTIDE SEQUENCE [LARGE SCALE GENOMIC DNA]</scope>
    <source>
        <strain evidence="7 8">R89-1</strain>
    </source>
</reference>
<dbReference type="InterPro" id="IPR011701">
    <property type="entry name" value="MFS"/>
</dbReference>
<dbReference type="CDD" id="cd17316">
    <property type="entry name" value="MFS_SV2_like"/>
    <property type="match status" value="1"/>
</dbReference>
<dbReference type="PROSITE" id="PS00216">
    <property type="entry name" value="SUGAR_TRANSPORT_1"/>
    <property type="match status" value="1"/>
</dbReference>
<feature type="transmembrane region" description="Helical" evidence="5">
    <location>
        <begin position="179"/>
        <end position="197"/>
    </location>
</feature>
<keyword evidence="4 5" id="KW-0472">Membrane</keyword>
<evidence type="ECO:0000256" key="5">
    <source>
        <dbReference type="SAM" id="Phobius"/>
    </source>
</evidence>
<keyword evidence="3 5" id="KW-1133">Transmembrane helix</keyword>
<dbReference type="RefSeq" id="WP_067650021.1">
    <property type="nucleotide sequence ID" value="NZ_KQ961030.1"/>
</dbReference>
<feature type="transmembrane region" description="Helical" evidence="5">
    <location>
        <begin position="434"/>
        <end position="453"/>
    </location>
</feature>
<gene>
    <name evidence="7" type="ORF">ATO67_13760</name>
</gene>
<dbReference type="STRING" id="2052828.ATO67_13760"/>
<evidence type="ECO:0000256" key="3">
    <source>
        <dbReference type="ARBA" id="ARBA00022989"/>
    </source>
</evidence>
<feature type="transmembrane region" description="Helical" evidence="5">
    <location>
        <begin position="409"/>
        <end position="428"/>
    </location>
</feature>
<dbReference type="PANTHER" id="PTHR23508">
    <property type="entry name" value="CARBOXYLIC ACID TRANSPORTER PROTEIN HOMOLOG"/>
    <property type="match status" value="1"/>
</dbReference>
<dbReference type="InterPro" id="IPR036259">
    <property type="entry name" value="MFS_trans_sf"/>
</dbReference>
<evidence type="ECO:0000256" key="4">
    <source>
        <dbReference type="ARBA" id="ARBA00023136"/>
    </source>
</evidence>